<evidence type="ECO:0000256" key="1">
    <source>
        <dbReference type="SAM" id="SignalP"/>
    </source>
</evidence>
<gene>
    <name evidence="2" type="ORF">ACFFHU_05790</name>
</gene>
<sequence length="391" mass="40028">MRPWAVPAAALALGLLAGGCAAAPAAPATVLRAGFDTLDGTLPVWPARGGLAGDRAAVAAVSRAVAAWRSPAGDGAYLPASGILWLGTADGARLALVAAAVPGNGASWLVQLSARDSDFTVDRAVEYPDPGYLVYSDVLPVPLASGRHYLTSTRVTRLAGPAGDVSVSDGLSAPVTVPACAPAALTAALRATDSLPQGKAADRMIDLGAGIAAPRYPLVGDDSDTARAALKGLDTCSLGTREGPFGSVERRIAGREEAASMPASWPIDRLASRSLGDVTLGSNPSAELDQLSWRTDSGVMTAVVLRPPTGPPSFSAADRFNPLQSYEFEVGGRTYVALVWRAAPDSSVSVPSETAARLVDRPGLVVVAKPAGEQTYSLVTPDKTYYRSVGG</sequence>
<evidence type="ECO:0008006" key="4">
    <source>
        <dbReference type="Google" id="ProtNLM"/>
    </source>
</evidence>
<dbReference type="PROSITE" id="PS51257">
    <property type="entry name" value="PROKAR_LIPOPROTEIN"/>
    <property type="match status" value="1"/>
</dbReference>
<dbReference type="Proteomes" id="UP001589894">
    <property type="component" value="Unassembled WGS sequence"/>
</dbReference>
<evidence type="ECO:0000313" key="2">
    <source>
        <dbReference type="EMBL" id="MFC0563676.1"/>
    </source>
</evidence>
<feature type="chain" id="PRO_5045690926" description="Lipoprotein" evidence="1">
    <location>
        <begin position="23"/>
        <end position="391"/>
    </location>
</feature>
<organism evidence="2 3">
    <name type="scientific">Plantactinospora siamensis</name>
    <dbReference type="NCBI Taxonomy" id="555372"/>
    <lineage>
        <taxon>Bacteria</taxon>
        <taxon>Bacillati</taxon>
        <taxon>Actinomycetota</taxon>
        <taxon>Actinomycetes</taxon>
        <taxon>Micromonosporales</taxon>
        <taxon>Micromonosporaceae</taxon>
        <taxon>Plantactinospora</taxon>
    </lineage>
</organism>
<reference evidence="2 3" key="1">
    <citation type="submission" date="2024-09" db="EMBL/GenBank/DDBJ databases">
        <authorList>
            <person name="Sun Q."/>
            <person name="Mori K."/>
        </authorList>
    </citation>
    <scope>NUCLEOTIDE SEQUENCE [LARGE SCALE GENOMIC DNA]</scope>
    <source>
        <strain evidence="2 3">TBRC 2205</strain>
    </source>
</reference>
<feature type="signal peptide" evidence="1">
    <location>
        <begin position="1"/>
        <end position="22"/>
    </location>
</feature>
<protein>
    <recommendedName>
        <fullName evidence="4">Lipoprotein</fullName>
    </recommendedName>
</protein>
<dbReference type="EMBL" id="JBHLUE010000004">
    <property type="protein sequence ID" value="MFC0563676.1"/>
    <property type="molecule type" value="Genomic_DNA"/>
</dbReference>
<keyword evidence="3" id="KW-1185">Reference proteome</keyword>
<dbReference type="RefSeq" id="WP_377336473.1">
    <property type="nucleotide sequence ID" value="NZ_JBHLUE010000004.1"/>
</dbReference>
<proteinExistence type="predicted"/>
<keyword evidence="1" id="KW-0732">Signal</keyword>
<comment type="caution">
    <text evidence="2">The sequence shown here is derived from an EMBL/GenBank/DDBJ whole genome shotgun (WGS) entry which is preliminary data.</text>
</comment>
<accession>A0ABV6NSM4</accession>
<name>A0ABV6NSM4_9ACTN</name>
<evidence type="ECO:0000313" key="3">
    <source>
        <dbReference type="Proteomes" id="UP001589894"/>
    </source>
</evidence>